<accession>A0ABD1G900</accession>
<evidence type="ECO:0000313" key="1">
    <source>
        <dbReference type="EMBL" id="KAL1540215.1"/>
    </source>
</evidence>
<name>A0ABD1G900_SALDI</name>
<proteinExistence type="predicted"/>
<gene>
    <name evidence="1" type="ORF">AAHA92_24600</name>
</gene>
<protein>
    <submittedName>
        <fullName evidence="1">Uncharacterized protein</fullName>
    </submittedName>
</protein>
<evidence type="ECO:0000313" key="2">
    <source>
        <dbReference type="Proteomes" id="UP001567538"/>
    </source>
</evidence>
<dbReference type="Proteomes" id="UP001567538">
    <property type="component" value="Unassembled WGS sequence"/>
</dbReference>
<reference evidence="1 2" key="1">
    <citation type="submission" date="2024-06" db="EMBL/GenBank/DDBJ databases">
        <title>A chromosome level genome sequence of Diviner's sage (Salvia divinorum).</title>
        <authorList>
            <person name="Ford S.A."/>
            <person name="Ro D.-K."/>
            <person name="Ness R.W."/>
            <person name="Phillips M.A."/>
        </authorList>
    </citation>
    <scope>NUCLEOTIDE SEQUENCE [LARGE SCALE GENOMIC DNA]</scope>
    <source>
        <strain evidence="1">SAF-2024a</strain>
        <tissue evidence="1">Leaf</tissue>
    </source>
</reference>
<comment type="caution">
    <text evidence="1">The sequence shown here is derived from an EMBL/GenBank/DDBJ whole genome shotgun (WGS) entry which is preliminary data.</text>
</comment>
<dbReference type="EMBL" id="JBEAFC010000009">
    <property type="protein sequence ID" value="KAL1540215.1"/>
    <property type="molecule type" value="Genomic_DNA"/>
</dbReference>
<dbReference type="AlphaFoldDB" id="A0ABD1G900"/>
<keyword evidence="2" id="KW-1185">Reference proteome</keyword>
<sequence length="139" mass="15877">MEKNPYDRKTVLKYISQVRNSGGFDVDVSIPTWLHSGLHYFIPVAMSFPSGRDFAYRVAKFAIDEINVDMKSKTIELVEVVRAVTTVYRLVYLTLAVKKEAAAITIQAIVYCPRLGLDRPWDLQEWRVKPDTEAQPVEA</sequence>
<dbReference type="Gene3D" id="3.10.450.10">
    <property type="match status" value="1"/>
</dbReference>
<organism evidence="1 2">
    <name type="scientific">Salvia divinorum</name>
    <name type="common">Maria pastora</name>
    <name type="synonym">Diviner's sage</name>
    <dbReference type="NCBI Taxonomy" id="28513"/>
    <lineage>
        <taxon>Eukaryota</taxon>
        <taxon>Viridiplantae</taxon>
        <taxon>Streptophyta</taxon>
        <taxon>Embryophyta</taxon>
        <taxon>Tracheophyta</taxon>
        <taxon>Spermatophyta</taxon>
        <taxon>Magnoliopsida</taxon>
        <taxon>eudicotyledons</taxon>
        <taxon>Gunneridae</taxon>
        <taxon>Pentapetalae</taxon>
        <taxon>asterids</taxon>
        <taxon>lamiids</taxon>
        <taxon>Lamiales</taxon>
        <taxon>Lamiaceae</taxon>
        <taxon>Nepetoideae</taxon>
        <taxon>Mentheae</taxon>
        <taxon>Salviinae</taxon>
        <taxon>Salvia</taxon>
        <taxon>Salvia subgen. Calosphace</taxon>
    </lineage>
</organism>